<gene>
    <name evidence="1" type="ORF">EVAR_85095_1</name>
</gene>
<accession>A0A4C1XRP0</accession>
<dbReference type="AlphaFoldDB" id="A0A4C1XRP0"/>
<dbReference type="EMBL" id="BGZK01000941">
    <property type="protein sequence ID" value="GBP65830.1"/>
    <property type="molecule type" value="Genomic_DNA"/>
</dbReference>
<proteinExistence type="predicted"/>
<organism evidence="1 2">
    <name type="scientific">Eumeta variegata</name>
    <name type="common">Bagworm moth</name>
    <name type="synonym">Eumeta japonica</name>
    <dbReference type="NCBI Taxonomy" id="151549"/>
    <lineage>
        <taxon>Eukaryota</taxon>
        <taxon>Metazoa</taxon>
        <taxon>Ecdysozoa</taxon>
        <taxon>Arthropoda</taxon>
        <taxon>Hexapoda</taxon>
        <taxon>Insecta</taxon>
        <taxon>Pterygota</taxon>
        <taxon>Neoptera</taxon>
        <taxon>Endopterygota</taxon>
        <taxon>Lepidoptera</taxon>
        <taxon>Glossata</taxon>
        <taxon>Ditrysia</taxon>
        <taxon>Tineoidea</taxon>
        <taxon>Psychidae</taxon>
        <taxon>Oiketicinae</taxon>
        <taxon>Eumeta</taxon>
    </lineage>
</organism>
<keyword evidence="2" id="KW-1185">Reference proteome</keyword>
<reference evidence="1 2" key="1">
    <citation type="journal article" date="2019" name="Commun. Biol.">
        <title>The bagworm genome reveals a unique fibroin gene that provides high tensile strength.</title>
        <authorList>
            <person name="Kono N."/>
            <person name="Nakamura H."/>
            <person name="Ohtoshi R."/>
            <person name="Tomita M."/>
            <person name="Numata K."/>
            <person name="Arakawa K."/>
        </authorList>
    </citation>
    <scope>NUCLEOTIDE SEQUENCE [LARGE SCALE GENOMIC DNA]</scope>
</reference>
<protein>
    <submittedName>
        <fullName evidence="1">Uncharacterized protein</fullName>
    </submittedName>
</protein>
<dbReference type="Proteomes" id="UP000299102">
    <property type="component" value="Unassembled WGS sequence"/>
</dbReference>
<evidence type="ECO:0000313" key="1">
    <source>
        <dbReference type="EMBL" id="GBP65830.1"/>
    </source>
</evidence>
<evidence type="ECO:0000313" key="2">
    <source>
        <dbReference type="Proteomes" id="UP000299102"/>
    </source>
</evidence>
<comment type="caution">
    <text evidence="1">The sequence shown here is derived from an EMBL/GenBank/DDBJ whole genome shotgun (WGS) entry which is preliminary data.</text>
</comment>
<sequence length="102" mass="10905">MRVVLAPCLNALTLNWEVSSLILAANELSNELLSQIKPSYFGQQIKPLVSDAWSGFGRGLVGAFSFEKAGSTLKLLNGHPRFRKLAAVGRSPATTGATTICE</sequence>
<name>A0A4C1XRP0_EUMVA</name>